<evidence type="ECO:0000256" key="1">
    <source>
        <dbReference type="ARBA" id="ARBA00010233"/>
    </source>
</evidence>
<evidence type="ECO:0000313" key="8">
    <source>
        <dbReference type="EMBL" id="MFC4410141.1"/>
    </source>
</evidence>
<dbReference type="InterPro" id="IPR027461">
    <property type="entry name" value="Carboxypeptidase_A_C_sf"/>
</dbReference>
<dbReference type="EMBL" id="JBHSEC010000007">
    <property type="protein sequence ID" value="MFC4410141.1"/>
    <property type="molecule type" value="Genomic_DNA"/>
</dbReference>
<proteinExistence type="inferred from homology"/>
<accession>A0ABV8X2Y8</accession>
<reference evidence="9" key="1">
    <citation type="journal article" date="2019" name="Int. J. Syst. Evol. Microbiol.">
        <title>The Global Catalogue of Microorganisms (GCM) 10K type strain sequencing project: providing services to taxonomists for standard genome sequencing and annotation.</title>
        <authorList>
            <consortium name="The Broad Institute Genomics Platform"/>
            <consortium name="The Broad Institute Genome Sequencing Center for Infectious Disease"/>
            <person name="Wu L."/>
            <person name="Ma J."/>
        </authorList>
    </citation>
    <scope>NUCLEOTIDE SEQUENCE [LARGE SCALE GENOMIC DNA]</scope>
    <source>
        <strain evidence="9">CCUG 59778</strain>
    </source>
</reference>
<dbReference type="PIRSF" id="PIRSF028757">
    <property type="entry name" value="LD-carboxypeptidase"/>
    <property type="match status" value="1"/>
</dbReference>
<evidence type="ECO:0000259" key="7">
    <source>
        <dbReference type="Pfam" id="PF17676"/>
    </source>
</evidence>
<dbReference type="InterPro" id="IPR040921">
    <property type="entry name" value="Peptidase_S66C"/>
</dbReference>
<dbReference type="InterPro" id="IPR040449">
    <property type="entry name" value="Peptidase_S66_N"/>
</dbReference>
<comment type="similarity">
    <text evidence="1">Belongs to the peptidase S66 family.</text>
</comment>
<feature type="domain" description="LD-carboxypeptidase N-terminal" evidence="6">
    <location>
        <begin position="14"/>
        <end position="128"/>
    </location>
</feature>
<keyword evidence="3" id="KW-0645">Protease</keyword>
<evidence type="ECO:0000256" key="3">
    <source>
        <dbReference type="ARBA" id="ARBA00022670"/>
    </source>
</evidence>
<gene>
    <name evidence="8" type="ORF">ACFOZY_06770</name>
</gene>
<keyword evidence="9" id="KW-1185">Reference proteome</keyword>
<feature type="domain" description="LD-carboxypeptidase C-terminal" evidence="7">
    <location>
        <begin position="178"/>
        <end position="291"/>
    </location>
</feature>
<keyword evidence="2" id="KW-0121">Carboxypeptidase</keyword>
<dbReference type="InterPro" id="IPR003507">
    <property type="entry name" value="S66_fam"/>
</dbReference>
<evidence type="ECO:0000256" key="4">
    <source>
        <dbReference type="ARBA" id="ARBA00022801"/>
    </source>
</evidence>
<dbReference type="Pfam" id="PF17676">
    <property type="entry name" value="Peptidase_S66C"/>
    <property type="match status" value="1"/>
</dbReference>
<dbReference type="Proteomes" id="UP001595817">
    <property type="component" value="Unassembled WGS sequence"/>
</dbReference>
<evidence type="ECO:0000256" key="5">
    <source>
        <dbReference type="ARBA" id="ARBA00022825"/>
    </source>
</evidence>
<evidence type="ECO:0000256" key="2">
    <source>
        <dbReference type="ARBA" id="ARBA00022645"/>
    </source>
</evidence>
<dbReference type="SUPFAM" id="SSF141986">
    <property type="entry name" value="LD-carboxypeptidase A C-terminal domain-like"/>
    <property type="match status" value="1"/>
</dbReference>
<sequence length="310" mass="33739">MVTKPPALKTGDTIGIVTLGSPLAAEQIDLGIDILQKMGYKIVVGDYVYAANGFLSAGPRERASDLMKMFENPEVNMILSTRGGVGVEGILPYLDFSTISRNPKILSGYSDITILQNVLVEYANLLSFQSLMLLDFDKDIPQYNLDQFFSATSVREVPWQIENPPEILKTSLVPGNVSGMLIGGNLTSFIGTLGTPYEVDTTGRILILEETHEPANTFYRYMTHLAMARKLDDCVGIIMGECTGCEAAYGKTYDDIIQEFLVPLGKPLMTNVATAHGTYKAAIPLGATVNLNTYSNTITVMESVVLDSVI</sequence>
<dbReference type="PANTHER" id="PTHR30237:SF2">
    <property type="entry name" value="MUREIN TETRAPEPTIDE CARBOXYPEPTIDASE"/>
    <property type="match status" value="1"/>
</dbReference>
<keyword evidence="4" id="KW-0378">Hydrolase</keyword>
<comment type="caution">
    <text evidence="8">The sequence shown here is derived from an EMBL/GenBank/DDBJ whole genome shotgun (WGS) entry which is preliminary data.</text>
</comment>
<dbReference type="CDD" id="cd07025">
    <property type="entry name" value="Peptidase_S66"/>
    <property type="match status" value="1"/>
</dbReference>
<name>A0ABV8X2Y8_9LACT</name>
<dbReference type="InterPro" id="IPR027478">
    <property type="entry name" value="LdcA_N"/>
</dbReference>
<keyword evidence="5" id="KW-0720">Serine protease</keyword>
<dbReference type="RefSeq" id="WP_378153651.1">
    <property type="nucleotide sequence ID" value="NZ_JBHSEC010000007.1"/>
</dbReference>
<dbReference type="Gene3D" id="3.50.30.60">
    <property type="entry name" value="LD-carboxypeptidase A C-terminal domain-like"/>
    <property type="match status" value="1"/>
</dbReference>
<dbReference type="SUPFAM" id="SSF52317">
    <property type="entry name" value="Class I glutamine amidotransferase-like"/>
    <property type="match status" value="1"/>
</dbReference>
<organism evidence="8 9">
    <name type="scientific">Chungangia koreensis</name>
    <dbReference type="NCBI Taxonomy" id="752657"/>
    <lineage>
        <taxon>Bacteria</taxon>
        <taxon>Bacillati</taxon>
        <taxon>Bacillota</taxon>
        <taxon>Bacilli</taxon>
        <taxon>Lactobacillales</taxon>
        <taxon>Chungangia</taxon>
    </lineage>
</organism>
<dbReference type="Pfam" id="PF02016">
    <property type="entry name" value="Peptidase_S66"/>
    <property type="match status" value="1"/>
</dbReference>
<protein>
    <submittedName>
        <fullName evidence="8">LD-carboxypeptidase</fullName>
    </submittedName>
</protein>
<dbReference type="PANTHER" id="PTHR30237">
    <property type="entry name" value="MURAMOYLTETRAPEPTIDE CARBOXYPEPTIDASE"/>
    <property type="match status" value="1"/>
</dbReference>
<dbReference type="Gene3D" id="3.40.50.10740">
    <property type="entry name" value="Class I glutamine amidotransferase-like"/>
    <property type="match status" value="1"/>
</dbReference>
<dbReference type="InterPro" id="IPR029062">
    <property type="entry name" value="Class_I_gatase-like"/>
</dbReference>
<evidence type="ECO:0000259" key="6">
    <source>
        <dbReference type="Pfam" id="PF02016"/>
    </source>
</evidence>
<evidence type="ECO:0000313" key="9">
    <source>
        <dbReference type="Proteomes" id="UP001595817"/>
    </source>
</evidence>